<evidence type="ECO:0000256" key="1">
    <source>
        <dbReference type="ARBA" id="ARBA00004370"/>
    </source>
</evidence>
<dbReference type="Pfam" id="PF08352">
    <property type="entry name" value="oligo_HPY"/>
    <property type="match status" value="1"/>
</dbReference>
<keyword evidence="6" id="KW-0067">ATP-binding</keyword>
<keyword evidence="8" id="KW-0472">Membrane</keyword>
<feature type="domain" description="ABC transporter" evidence="9">
    <location>
        <begin position="14"/>
        <end position="70"/>
    </location>
</feature>
<dbReference type="AlphaFoldDB" id="X1FKJ1"/>
<evidence type="ECO:0000259" key="10">
    <source>
        <dbReference type="Pfam" id="PF08352"/>
    </source>
</evidence>
<dbReference type="GO" id="GO:0016020">
    <property type="term" value="C:membrane"/>
    <property type="evidence" value="ECO:0007669"/>
    <property type="project" value="UniProtKB-SubCell"/>
</dbReference>
<accession>X1FKJ1</accession>
<evidence type="ECO:0000259" key="9">
    <source>
        <dbReference type="Pfam" id="PF00005"/>
    </source>
</evidence>
<evidence type="ECO:0000256" key="5">
    <source>
        <dbReference type="ARBA" id="ARBA00022741"/>
    </source>
</evidence>
<dbReference type="InterPro" id="IPR013563">
    <property type="entry name" value="Oligopep_ABC_C"/>
</dbReference>
<sequence length="188" mass="21224">MEVIQLHKDISKKEAKRITVELLKKVGIADATNAVDRYPYEFSGGMRQRAMIAKALSCNPLLLIADEPTTALDVTIQNQILNLMCDMKQEFRTSIIFITHDLGVVGQMADEVAIMYMGRIIEQGTTREIFKNPKHPYTIKLLDAVPRLGNLEARRRLETIRGTVPGLFDRPSGCAFRSRCDYFMSGIC</sequence>
<evidence type="ECO:0000256" key="2">
    <source>
        <dbReference type="ARBA" id="ARBA00022448"/>
    </source>
</evidence>
<evidence type="ECO:0008006" key="12">
    <source>
        <dbReference type="Google" id="ProtNLM"/>
    </source>
</evidence>
<dbReference type="GO" id="GO:0005524">
    <property type="term" value="F:ATP binding"/>
    <property type="evidence" value="ECO:0007669"/>
    <property type="project" value="UniProtKB-KW"/>
</dbReference>
<evidence type="ECO:0000256" key="8">
    <source>
        <dbReference type="ARBA" id="ARBA00023136"/>
    </source>
</evidence>
<dbReference type="NCBIfam" id="TIGR01727">
    <property type="entry name" value="oligo_HPY"/>
    <property type="match status" value="1"/>
</dbReference>
<dbReference type="InterPro" id="IPR050388">
    <property type="entry name" value="ABC_Ni/Peptide_Import"/>
</dbReference>
<dbReference type="EMBL" id="BARU01013097">
    <property type="protein sequence ID" value="GAH33030.1"/>
    <property type="molecule type" value="Genomic_DNA"/>
</dbReference>
<dbReference type="PANTHER" id="PTHR43297">
    <property type="entry name" value="OLIGOPEPTIDE TRANSPORT ATP-BINDING PROTEIN APPD"/>
    <property type="match status" value="1"/>
</dbReference>
<evidence type="ECO:0000256" key="6">
    <source>
        <dbReference type="ARBA" id="ARBA00022840"/>
    </source>
</evidence>
<keyword evidence="3" id="KW-1003">Cell membrane</keyword>
<evidence type="ECO:0000256" key="4">
    <source>
        <dbReference type="ARBA" id="ARBA00022519"/>
    </source>
</evidence>
<keyword evidence="2" id="KW-0813">Transport</keyword>
<keyword evidence="7" id="KW-1278">Translocase</keyword>
<dbReference type="PROSITE" id="PS00211">
    <property type="entry name" value="ABC_TRANSPORTER_1"/>
    <property type="match status" value="1"/>
</dbReference>
<gene>
    <name evidence="11" type="ORF">S03H2_23834</name>
</gene>
<dbReference type="Pfam" id="PF00005">
    <property type="entry name" value="ABC_tran"/>
    <property type="match status" value="1"/>
</dbReference>
<dbReference type="GO" id="GO:0015833">
    <property type="term" value="P:peptide transport"/>
    <property type="evidence" value="ECO:0007669"/>
    <property type="project" value="InterPro"/>
</dbReference>
<keyword evidence="5" id="KW-0547">Nucleotide-binding</keyword>
<comment type="caution">
    <text evidence="11">The sequence shown here is derived from an EMBL/GenBank/DDBJ whole genome shotgun (WGS) entry which is preliminary data.</text>
</comment>
<evidence type="ECO:0000256" key="7">
    <source>
        <dbReference type="ARBA" id="ARBA00022967"/>
    </source>
</evidence>
<comment type="subcellular location">
    <subcellularLocation>
        <location evidence="1">Membrane</location>
    </subcellularLocation>
</comment>
<dbReference type="InterPro" id="IPR003439">
    <property type="entry name" value="ABC_transporter-like_ATP-bd"/>
</dbReference>
<reference evidence="11" key="1">
    <citation type="journal article" date="2014" name="Front. Microbiol.">
        <title>High frequency of phylogenetically diverse reductive dehalogenase-homologous genes in deep subseafloor sedimentary metagenomes.</title>
        <authorList>
            <person name="Kawai M."/>
            <person name="Futagami T."/>
            <person name="Toyoda A."/>
            <person name="Takaki Y."/>
            <person name="Nishi S."/>
            <person name="Hori S."/>
            <person name="Arai W."/>
            <person name="Tsubouchi T."/>
            <person name="Morono Y."/>
            <person name="Uchiyama I."/>
            <person name="Ito T."/>
            <person name="Fujiyama A."/>
            <person name="Inagaki F."/>
            <person name="Takami H."/>
        </authorList>
    </citation>
    <scope>NUCLEOTIDE SEQUENCE</scope>
    <source>
        <strain evidence="11">Expedition CK06-06</strain>
    </source>
</reference>
<dbReference type="PANTHER" id="PTHR43297:SF14">
    <property type="entry name" value="ATPASE AAA-TYPE CORE DOMAIN-CONTAINING PROTEIN"/>
    <property type="match status" value="1"/>
</dbReference>
<feature type="non-terminal residue" evidence="11">
    <location>
        <position position="188"/>
    </location>
</feature>
<evidence type="ECO:0000313" key="11">
    <source>
        <dbReference type="EMBL" id="GAH33030.1"/>
    </source>
</evidence>
<dbReference type="GO" id="GO:0016887">
    <property type="term" value="F:ATP hydrolysis activity"/>
    <property type="evidence" value="ECO:0007669"/>
    <property type="project" value="InterPro"/>
</dbReference>
<organism evidence="11">
    <name type="scientific">marine sediment metagenome</name>
    <dbReference type="NCBI Taxonomy" id="412755"/>
    <lineage>
        <taxon>unclassified sequences</taxon>
        <taxon>metagenomes</taxon>
        <taxon>ecological metagenomes</taxon>
    </lineage>
</organism>
<proteinExistence type="predicted"/>
<dbReference type="Gene3D" id="3.40.50.300">
    <property type="entry name" value="P-loop containing nucleotide triphosphate hydrolases"/>
    <property type="match status" value="1"/>
</dbReference>
<feature type="domain" description="Oligopeptide/dipeptide ABC transporter C-terminal" evidence="10">
    <location>
        <begin position="121"/>
        <end position="185"/>
    </location>
</feature>
<dbReference type="SUPFAM" id="SSF52540">
    <property type="entry name" value="P-loop containing nucleoside triphosphate hydrolases"/>
    <property type="match status" value="1"/>
</dbReference>
<dbReference type="InterPro" id="IPR027417">
    <property type="entry name" value="P-loop_NTPase"/>
</dbReference>
<protein>
    <recommendedName>
        <fullName evidence="12">ABC transporter domain-containing protein</fullName>
    </recommendedName>
</protein>
<name>X1FKJ1_9ZZZZ</name>
<evidence type="ECO:0000256" key="3">
    <source>
        <dbReference type="ARBA" id="ARBA00022475"/>
    </source>
</evidence>
<dbReference type="InterPro" id="IPR017871">
    <property type="entry name" value="ABC_transporter-like_CS"/>
</dbReference>
<keyword evidence="4" id="KW-0997">Cell inner membrane</keyword>